<evidence type="ECO:0000313" key="2">
    <source>
        <dbReference type="Proteomes" id="UP001626536"/>
    </source>
</evidence>
<proteinExistence type="predicted"/>
<protein>
    <recommendedName>
        <fullName evidence="3">Transmembrane protein</fullName>
    </recommendedName>
</protein>
<organism evidence="1 2">
    <name type="scientific">Methylocapsa polymorpha</name>
    <dbReference type="NCBI Taxonomy" id="3080828"/>
    <lineage>
        <taxon>Bacteria</taxon>
        <taxon>Pseudomonadati</taxon>
        <taxon>Pseudomonadota</taxon>
        <taxon>Alphaproteobacteria</taxon>
        <taxon>Hyphomicrobiales</taxon>
        <taxon>Beijerinckiaceae</taxon>
        <taxon>Methylocapsa</taxon>
    </lineage>
</organism>
<keyword evidence="2" id="KW-1185">Reference proteome</keyword>
<gene>
    <name evidence="1" type="ORF">RZS28_00885</name>
</gene>
<sequence>MRTTTNIHAMWLGGALGIAGAFVIASASPSWAIQLPSNTGPVRAAAATPSHLTEVRYYRRGYYHRRYYRRGYYDPGAAVAGGLALGLLGAAAGAAAAPYYYYGPPAYYYGQPMYYAPYGYYGYRPY</sequence>
<reference evidence="1 2" key="1">
    <citation type="submission" date="2023-10" db="EMBL/GenBank/DDBJ databases">
        <title>Novel methanotroph of the genus Methylocapsa from a subarctic wetland.</title>
        <authorList>
            <person name="Belova S.E."/>
            <person name="Oshkin I.Y."/>
            <person name="Miroshnikov K."/>
            <person name="Dedysh S.N."/>
        </authorList>
    </citation>
    <scope>NUCLEOTIDE SEQUENCE [LARGE SCALE GENOMIC DNA]</scope>
    <source>
        <strain evidence="1 2">RX1</strain>
    </source>
</reference>
<accession>A0ABZ0HTM0</accession>
<evidence type="ECO:0008006" key="3">
    <source>
        <dbReference type="Google" id="ProtNLM"/>
    </source>
</evidence>
<evidence type="ECO:0000313" key="1">
    <source>
        <dbReference type="EMBL" id="WOJ89903.1"/>
    </source>
</evidence>
<dbReference type="EMBL" id="CP136862">
    <property type="protein sequence ID" value="WOJ89903.1"/>
    <property type="molecule type" value="Genomic_DNA"/>
</dbReference>
<name>A0ABZ0HTM0_9HYPH</name>
<dbReference type="Proteomes" id="UP001626536">
    <property type="component" value="Chromosome"/>
</dbReference>
<dbReference type="RefSeq" id="WP_407339349.1">
    <property type="nucleotide sequence ID" value="NZ_CP136862.1"/>
</dbReference>